<accession>A0ABZ2KU79</accession>
<keyword evidence="2" id="KW-1185">Reference proteome</keyword>
<reference evidence="1" key="1">
    <citation type="submission" date="2021-12" db="EMBL/GenBank/DDBJ databases">
        <title>Discovery of the Pendulisporaceae a myxobacterial family with distinct sporulation behavior and unique specialized metabolism.</title>
        <authorList>
            <person name="Garcia R."/>
            <person name="Popoff A."/>
            <person name="Bader C.D."/>
            <person name="Loehr J."/>
            <person name="Walesch S."/>
            <person name="Walt C."/>
            <person name="Boldt J."/>
            <person name="Bunk B."/>
            <person name="Haeckl F.J.F.P.J."/>
            <person name="Gunesch A.P."/>
            <person name="Birkelbach J."/>
            <person name="Nuebel U."/>
            <person name="Pietschmann T."/>
            <person name="Bach T."/>
            <person name="Mueller R."/>
        </authorList>
    </citation>
    <scope>NUCLEOTIDE SEQUENCE</scope>
    <source>
        <strain evidence="1">MSr11367</strain>
    </source>
</reference>
<dbReference type="EMBL" id="CP089983">
    <property type="protein sequence ID" value="WXB02120.1"/>
    <property type="molecule type" value="Genomic_DNA"/>
</dbReference>
<dbReference type="NCBIfam" id="TIGR03373">
    <property type="entry name" value="VI_minor_4"/>
    <property type="match status" value="1"/>
</dbReference>
<dbReference type="InterPro" id="IPR017748">
    <property type="entry name" value="TagF"/>
</dbReference>
<name>A0ABZ2KU79_9BACT</name>
<dbReference type="RefSeq" id="WP_394831745.1">
    <property type="nucleotide sequence ID" value="NZ_CP089929.1"/>
</dbReference>
<dbReference type="Pfam" id="PF09867">
    <property type="entry name" value="TagF_N"/>
    <property type="match status" value="1"/>
</dbReference>
<dbReference type="InterPro" id="IPR038225">
    <property type="entry name" value="TagF_sf"/>
</dbReference>
<protein>
    <submittedName>
        <fullName evidence="1">Type VI secretion system-associated protein TagF</fullName>
    </submittedName>
</protein>
<organism evidence="1 2">
    <name type="scientific">Pendulispora rubella</name>
    <dbReference type="NCBI Taxonomy" id="2741070"/>
    <lineage>
        <taxon>Bacteria</taxon>
        <taxon>Pseudomonadati</taxon>
        <taxon>Myxococcota</taxon>
        <taxon>Myxococcia</taxon>
        <taxon>Myxococcales</taxon>
        <taxon>Sorangiineae</taxon>
        <taxon>Pendulisporaceae</taxon>
        <taxon>Pendulispora</taxon>
    </lineage>
</organism>
<dbReference type="Gene3D" id="3.40.1730.10">
    <property type="entry name" value="pa0076 domain"/>
    <property type="match status" value="1"/>
</dbReference>
<gene>
    <name evidence="1" type="primary">tagF</name>
    <name evidence="1" type="ORF">LVJ94_35050</name>
</gene>
<dbReference type="Proteomes" id="UP001374803">
    <property type="component" value="Chromosome"/>
</dbReference>
<sequence>MALANASVYGKLRSSPEFLGSLPGDAGTDWLDWLDRANGMASMDDAWLGAFHMGEAHGFTFRRTASTRGILGAITPSQDSFGRPFPLMVVASTGEDVVSRALSYVPVAGHVFFRTASDVLRDARRAASPDHLSSVSKLEPPDGSAISVAGEEFNHWATRPGVLVKAWRGVFPRRGARGSLPVLTALAKLRDEPSHPTPSYARFPLGAGGAAAASFWLRLLACFVPESRIAMACWDMRPHGDLFVAIGAETPLESWLRLWLPDYVGADLLDADKLSDLDIESAKGLGEAAKRAAVSTEASVADLLSCLTG</sequence>
<evidence type="ECO:0000313" key="2">
    <source>
        <dbReference type="Proteomes" id="UP001374803"/>
    </source>
</evidence>
<proteinExistence type="predicted"/>
<evidence type="ECO:0000313" key="1">
    <source>
        <dbReference type="EMBL" id="WXB02120.1"/>
    </source>
</evidence>